<dbReference type="Gene3D" id="3.30.43.10">
    <property type="entry name" value="Uridine Diphospho-n-acetylenolpyruvylglucosamine Reductase, domain 2"/>
    <property type="match status" value="1"/>
</dbReference>
<dbReference type="InterPro" id="IPR016169">
    <property type="entry name" value="FAD-bd_PCMH_sub2"/>
</dbReference>
<evidence type="ECO:0000256" key="4">
    <source>
        <dbReference type="ARBA" id="ARBA00022827"/>
    </source>
</evidence>
<gene>
    <name evidence="7" type="ORF">SAMN05444580_11821</name>
</gene>
<accession>A0A1G7D4X4</accession>
<dbReference type="InterPro" id="IPR016167">
    <property type="entry name" value="FAD-bd_PCMH_sub1"/>
</dbReference>
<comment type="cofactor">
    <cofactor evidence="1">
        <name>FAD</name>
        <dbReference type="ChEBI" id="CHEBI:57692"/>
    </cofactor>
</comment>
<dbReference type="SUPFAM" id="SSF56176">
    <property type="entry name" value="FAD-binding/transporter-associated domain-like"/>
    <property type="match status" value="1"/>
</dbReference>
<keyword evidence="8" id="KW-1185">Reference proteome</keyword>
<dbReference type="GO" id="GO:0016491">
    <property type="term" value="F:oxidoreductase activity"/>
    <property type="evidence" value="ECO:0007669"/>
    <property type="project" value="UniProtKB-KW"/>
</dbReference>
<dbReference type="Gene3D" id="3.30.465.10">
    <property type="match status" value="1"/>
</dbReference>
<dbReference type="STRING" id="168276.SAMN05444580_11821"/>
<keyword evidence="3" id="KW-0285">Flavoprotein</keyword>
<dbReference type="RefSeq" id="WP_072846452.1">
    <property type="nucleotide sequence ID" value="NZ_FNAB01000018.1"/>
</dbReference>
<dbReference type="GO" id="GO:0071949">
    <property type="term" value="F:FAD binding"/>
    <property type="evidence" value="ECO:0007669"/>
    <property type="project" value="InterPro"/>
</dbReference>
<comment type="similarity">
    <text evidence="2">Belongs to the oxygen-dependent FAD-linked oxidoreductase family.</text>
</comment>
<evidence type="ECO:0000259" key="6">
    <source>
        <dbReference type="PROSITE" id="PS51387"/>
    </source>
</evidence>
<dbReference type="Proteomes" id="UP000199417">
    <property type="component" value="Unassembled WGS sequence"/>
</dbReference>
<dbReference type="InterPro" id="IPR006094">
    <property type="entry name" value="Oxid_FAD_bind_N"/>
</dbReference>
<proteinExistence type="inferred from homology"/>
<feature type="domain" description="FAD-binding PCMH-type" evidence="6">
    <location>
        <begin position="41"/>
        <end position="209"/>
    </location>
</feature>
<dbReference type="Gene3D" id="3.40.462.20">
    <property type="match status" value="1"/>
</dbReference>
<protein>
    <submittedName>
        <fullName evidence="7">FAD binding domain-containing protein</fullName>
    </submittedName>
</protein>
<evidence type="ECO:0000313" key="8">
    <source>
        <dbReference type="Proteomes" id="UP000199417"/>
    </source>
</evidence>
<dbReference type="EMBL" id="FNAB01000018">
    <property type="protein sequence ID" value="SDE46567.1"/>
    <property type="molecule type" value="Genomic_DNA"/>
</dbReference>
<dbReference type="InterPro" id="IPR036318">
    <property type="entry name" value="FAD-bd_PCMH-like_sf"/>
</dbReference>
<dbReference type="Pfam" id="PF01565">
    <property type="entry name" value="FAD_binding_4"/>
    <property type="match status" value="1"/>
</dbReference>
<dbReference type="PANTHER" id="PTHR42973">
    <property type="entry name" value="BINDING OXIDOREDUCTASE, PUTATIVE (AFU_ORTHOLOGUE AFUA_1G17690)-RELATED"/>
    <property type="match status" value="1"/>
</dbReference>
<sequence length="461" mass="47746">MDLQAPTIDAAVENLRALVSGSVALPGEPGYELATPWNLAVPVSPRAVVAVADAGDVVATVRFAAEHGMRVAVQRTGHGAVALDGDVLLVHTGRLDECVVDPGTRSARVGAGAIWQDVIDSAAPHGLAPLTGSSATVGVAGFLTGAGIGPLVRTYGLSSDHVRAFDVVTGDGEFLRVTPDEHAELFWGLRGGKGTLGIVTAVEIDLLPLTDVYGGALYFDGADVAAVAHAWLDWCSDLPEHSSTSIAFLQLPALPQVPPPLAGRLTLAVRFASVAPAGEAESLVARLRGVATPLIDAVDVLPCVAISAIHADPVDPMPTHEFSGLTRDLPHEAVDALLAVAGPGSGSPQTVVELRLLGGALAREPRHRSAFCHRDASFALLAVGVLAPPNAGAVVDHAHVIGRALAPWTTGRTLPNFAATADPERIARCYDEDTAHWLGALANEHDPDGVLRVGQVMRRPL</sequence>
<evidence type="ECO:0000256" key="1">
    <source>
        <dbReference type="ARBA" id="ARBA00001974"/>
    </source>
</evidence>
<evidence type="ECO:0000256" key="2">
    <source>
        <dbReference type="ARBA" id="ARBA00005466"/>
    </source>
</evidence>
<evidence type="ECO:0000313" key="7">
    <source>
        <dbReference type="EMBL" id="SDE46567.1"/>
    </source>
</evidence>
<dbReference type="InterPro" id="IPR050416">
    <property type="entry name" value="FAD-linked_Oxidoreductase"/>
</dbReference>
<organism evidence="7 8">
    <name type="scientific">Rhodococcus tukisamuensis</name>
    <dbReference type="NCBI Taxonomy" id="168276"/>
    <lineage>
        <taxon>Bacteria</taxon>
        <taxon>Bacillati</taxon>
        <taxon>Actinomycetota</taxon>
        <taxon>Actinomycetes</taxon>
        <taxon>Mycobacteriales</taxon>
        <taxon>Nocardiaceae</taxon>
        <taxon>Rhodococcus</taxon>
    </lineage>
</organism>
<keyword evidence="5" id="KW-0560">Oxidoreductase</keyword>
<reference evidence="7 8" key="1">
    <citation type="submission" date="2016-10" db="EMBL/GenBank/DDBJ databases">
        <authorList>
            <person name="de Groot N.N."/>
        </authorList>
    </citation>
    <scope>NUCLEOTIDE SEQUENCE [LARGE SCALE GENOMIC DNA]</scope>
    <source>
        <strain evidence="7 8">JCM 11308</strain>
    </source>
</reference>
<dbReference type="PANTHER" id="PTHR42973:SF39">
    <property type="entry name" value="FAD-BINDING PCMH-TYPE DOMAIN-CONTAINING PROTEIN"/>
    <property type="match status" value="1"/>
</dbReference>
<keyword evidence="4" id="KW-0274">FAD</keyword>
<dbReference type="PROSITE" id="PS51387">
    <property type="entry name" value="FAD_PCMH"/>
    <property type="match status" value="1"/>
</dbReference>
<name>A0A1G7D4X4_9NOCA</name>
<dbReference type="InterPro" id="IPR016166">
    <property type="entry name" value="FAD-bd_PCMH"/>
</dbReference>
<evidence type="ECO:0000256" key="3">
    <source>
        <dbReference type="ARBA" id="ARBA00022630"/>
    </source>
</evidence>
<dbReference type="AlphaFoldDB" id="A0A1G7D4X4"/>
<evidence type="ECO:0000256" key="5">
    <source>
        <dbReference type="ARBA" id="ARBA00023002"/>
    </source>
</evidence>